<evidence type="ECO:0000313" key="1">
    <source>
        <dbReference type="EMBL" id="CAD8089494.1"/>
    </source>
</evidence>
<dbReference type="PANTHER" id="PTHR34035:SF1">
    <property type="entry name" value="TESTIS-EXPRESSED PROTEIN 47"/>
    <property type="match status" value="1"/>
</dbReference>
<dbReference type="AlphaFoldDB" id="A0A8S1NRQ2"/>
<dbReference type="EMBL" id="CAJJDM010000086">
    <property type="protein sequence ID" value="CAD8089494.1"/>
    <property type="molecule type" value="Genomic_DNA"/>
</dbReference>
<reference evidence="1" key="1">
    <citation type="submission" date="2021-01" db="EMBL/GenBank/DDBJ databases">
        <authorList>
            <consortium name="Genoscope - CEA"/>
            <person name="William W."/>
        </authorList>
    </citation>
    <scope>NUCLEOTIDE SEQUENCE</scope>
</reference>
<dbReference type="Proteomes" id="UP000688137">
    <property type="component" value="Unassembled WGS sequence"/>
</dbReference>
<proteinExistence type="predicted"/>
<dbReference type="InterPro" id="IPR055308">
    <property type="entry name" value="TEX47-like"/>
</dbReference>
<protein>
    <recommendedName>
        <fullName evidence="3">BLUF domain-containing protein</fullName>
    </recommendedName>
</protein>
<dbReference type="PANTHER" id="PTHR34035">
    <property type="entry name" value="TESTIS-EXPRESSED PROTEIN 47"/>
    <property type="match status" value="1"/>
</dbReference>
<accession>A0A8S1NRQ2</accession>
<sequence>MNQEIQVEQRLSLYDIVKEKREEKQVPISRMVYATYFSESAIQKIDVEQVLTKQIKELSDTQGQISGFLLIRGLFSLHLVETQSHVMNLWMRNLYAEYRKEKNIYSMINIVTVNEDNPTRCFDRWYCENLFQTGPQLSDMDKTEAQCQERVWELYQQVCNAGIKHSARTQKDKQQNKIANDVPITLDDINMLLHKRFMSIEEYNELYLGDIKIELEQEKVYPQTLPLTRALEYKDLGE</sequence>
<name>A0A8S1NRQ2_PARPR</name>
<comment type="caution">
    <text evidence="1">The sequence shown here is derived from an EMBL/GenBank/DDBJ whole genome shotgun (WGS) entry which is preliminary data.</text>
</comment>
<evidence type="ECO:0000313" key="2">
    <source>
        <dbReference type="Proteomes" id="UP000688137"/>
    </source>
</evidence>
<gene>
    <name evidence="1" type="ORF">PPRIM_AZ9-3.1.T0830221</name>
</gene>
<evidence type="ECO:0008006" key="3">
    <source>
        <dbReference type="Google" id="ProtNLM"/>
    </source>
</evidence>
<keyword evidence="2" id="KW-1185">Reference proteome</keyword>
<organism evidence="1 2">
    <name type="scientific">Paramecium primaurelia</name>
    <dbReference type="NCBI Taxonomy" id="5886"/>
    <lineage>
        <taxon>Eukaryota</taxon>
        <taxon>Sar</taxon>
        <taxon>Alveolata</taxon>
        <taxon>Ciliophora</taxon>
        <taxon>Intramacronucleata</taxon>
        <taxon>Oligohymenophorea</taxon>
        <taxon>Peniculida</taxon>
        <taxon>Parameciidae</taxon>
        <taxon>Paramecium</taxon>
    </lineage>
</organism>
<dbReference type="OMA" id="IQVEQRV"/>
<dbReference type="Pfam" id="PF24787">
    <property type="entry name" value="TEX47"/>
    <property type="match status" value="1"/>
</dbReference>